<evidence type="ECO:0000313" key="7">
    <source>
        <dbReference type="EMBL" id="KWT91079.1"/>
    </source>
</evidence>
<keyword evidence="2" id="KW-0949">S-adenosyl-L-methionine</keyword>
<dbReference type="InterPro" id="IPR023885">
    <property type="entry name" value="4Fe4S-binding_SPASM_dom"/>
</dbReference>
<comment type="cofactor">
    <cofactor evidence="1">
        <name>[4Fe-4S] cluster</name>
        <dbReference type="ChEBI" id="CHEBI:49883"/>
    </cofactor>
</comment>
<sequence length="296" mass="33392">MISVVEKYDEFLKRMGLRGRIQFTGGEPLICGDLFILLDEARKKNMPTRILSNGTLLTRDTAIMLKDSGCKIVQISLDGDRQTHNAIRGEFAYEKAIEGARILKKEGISVTIMMTLSTVNHTLLKPVYDEVLAGAAVDRFSFSRLVPIGRGASYRGDTLSKTQLKGLFKVGRQLKSDHRMEMPMRDPLWGPYLNSRSLSKGNPRLLSGCSIGYNGICVDSDGSVYPCRRLPLRLGNIMTDDFGKLWNDEILNHLRNRDVLKGKCRKCRYRWQCGGCRAVAYAIHGDYMEEDPQCFI</sequence>
<evidence type="ECO:0000313" key="8">
    <source>
        <dbReference type="Proteomes" id="UP000060487"/>
    </source>
</evidence>
<accession>A0ABR5SJC8</accession>
<gene>
    <name evidence="7" type="ORF">ASN18_0903</name>
</gene>
<name>A0ABR5SJC8_9BACT</name>
<evidence type="ECO:0000256" key="1">
    <source>
        <dbReference type="ARBA" id="ARBA00001966"/>
    </source>
</evidence>
<dbReference type="SUPFAM" id="SSF102114">
    <property type="entry name" value="Radical SAM enzymes"/>
    <property type="match status" value="1"/>
</dbReference>
<dbReference type="PANTHER" id="PTHR11228:SF7">
    <property type="entry name" value="PQQA PEPTIDE CYCLASE"/>
    <property type="match status" value="1"/>
</dbReference>
<dbReference type="InterPro" id="IPR050377">
    <property type="entry name" value="Radical_SAM_PqqE_MftC-like"/>
</dbReference>
<organism evidence="7 8">
    <name type="scientific">Candidatus Magnetominusculus xianensis</name>
    <dbReference type="NCBI Taxonomy" id="1748249"/>
    <lineage>
        <taxon>Bacteria</taxon>
        <taxon>Pseudomonadati</taxon>
        <taxon>Nitrospirota</taxon>
        <taxon>Nitrospiria</taxon>
        <taxon>Nitrospirales</taxon>
        <taxon>Nitrospiraceae</taxon>
        <taxon>Candidatus Magnetominusculus</taxon>
    </lineage>
</organism>
<feature type="domain" description="Radical SAM core" evidence="6">
    <location>
        <begin position="1"/>
        <end position="191"/>
    </location>
</feature>
<evidence type="ECO:0000256" key="5">
    <source>
        <dbReference type="ARBA" id="ARBA00023014"/>
    </source>
</evidence>
<dbReference type="CDD" id="cd21123">
    <property type="entry name" value="SPASM_MftC-like"/>
    <property type="match status" value="1"/>
</dbReference>
<dbReference type="CDD" id="cd01335">
    <property type="entry name" value="Radical_SAM"/>
    <property type="match status" value="1"/>
</dbReference>
<dbReference type="InterPro" id="IPR058240">
    <property type="entry name" value="rSAM_sf"/>
</dbReference>
<evidence type="ECO:0000256" key="2">
    <source>
        <dbReference type="ARBA" id="ARBA00022691"/>
    </source>
</evidence>
<dbReference type="Gene3D" id="3.20.20.70">
    <property type="entry name" value="Aldolase class I"/>
    <property type="match status" value="1"/>
</dbReference>
<dbReference type="Proteomes" id="UP000060487">
    <property type="component" value="Unassembled WGS sequence"/>
</dbReference>
<keyword evidence="5" id="KW-0411">Iron-sulfur</keyword>
<dbReference type="PROSITE" id="PS51918">
    <property type="entry name" value="RADICAL_SAM"/>
    <property type="match status" value="1"/>
</dbReference>
<dbReference type="InterPro" id="IPR007197">
    <property type="entry name" value="rSAM"/>
</dbReference>
<evidence type="ECO:0000259" key="6">
    <source>
        <dbReference type="PROSITE" id="PS51918"/>
    </source>
</evidence>
<dbReference type="InterPro" id="IPR013785">
    <property type="entry name" value="Aldolase_TIM"/>
</dbReference>
<proteinExistence type="predicted"/>
<reference evidence="7 8" key="1">
    <citation type="submission" date="2015-11" db="EMBL/GenBank/DDBJ databases">
        <authorList>
            <person name="Lin W."/>
        </authorList>
    </citation>
    <scope>NUCLEOTIDE SEQUENCE [LARGE SCALE GENOMIC DNA]</scope>
    <source>
        <strain evidence="7 8">HCH-1</strain>
    </source>
</reference>
<dbReference type="Pfam" id="PF13186">
    <property type="entry name" value="SPASM"/>
    <property type="match status" value="1"/>
</dbReference>
<keyword evidence="3" id="KW-0479">Metal-binding</keyword>
<keyword evidence="4" id="KW-0408">Iron</keyword>
<dbReference type="NCBIfam" id="TIGR04085">
    <property type="entry name" value="rSAM_more_4Fe4S"/>
    <property type="match status" value="1"/>
</dbReference>
<keyword evidence="8" id="KW-1185">Reference proteome</keyword>
<evidence type="ECO:0000256" key="3">
    <source>
        <dbReference type="ARBA" id="ARBA00022723"/>
    </source>
</evidence>
<comment type="caution">
    <text evidence="7">The sequence shown here is derived from an EMBL/GenBank/DDBJ whole genome shotgun (WGS) entry which is preliminary data.</text>
</comment>
<protein>
    <submittedName>
        <fullName evidence="7">Radical SAM/SPASM domain-containing protein</fullName>
    </submittedName>
</protein>
<dbReference type="PANTHER" id="PTHR11228">
    <property type="entry name" value="RADICAL SAM DOMAIN PROTEIN"/>
    <property type="match status" value="1"/>
</dbReference>
<evidence type="ECO:0000256" key="4">
    <source>
        <dbReference type="ARBA" id="ARBA00023004"/>
    </source>
</evidence>
<dbReference type="EMBL" id="LNQR01000032">
    <property type="protein sequence ID" value="KWT91079.1"/>
    <property type="molecule type" value="Genomic_DNA"/>
</dbReference>
<dbReference type="Pfam" id="PF04055">
    <property type="entry name" value="Radical_SAM"/>
    <property type="match status" value="1"/>
</dbReference>